<protein>
    <submittedName>
        <fullName evidence="2">Uncharacterized protein</fullName>
    </submittedName>
</protein>
<accession>A0ABD1FEK3</accession>
<proteinExistence type="predicted"/>
<comment type="caution">
    <text evidence="2">The sequence shown here is derived from an EMBL/GenBank/DDBJ whole genome shotgun (WGS) entry which is preliminary data.</text>
</comment>
<dbReference type="Proteomes" id="UP001566132">
    <property type="component" value="Unassembled WGS sequence"/>
</dbReference>
<reference evidence="2 3" key="1">
    <citation type="submission" date="2024-05" db="EMBL/GenBank/DDBJ databases">
        <title>Genetic variation in Jamaican populations of the coffee berry borer (Hypothenemus hampei).</title>
        <authorList>
            <person name="Errbii M."/>
            <person name="Myrie A."/>
        </authorList>
    </citation>
    <scope>NUCLEOTIDE SEQUENCE [LARGE SCALE GENOMIC DNA]</scope>
    <source>
        <strain evidence="2">JA-Hopewell-2020-01-JO</strain>
        <tissue evidence="2">Whole body</tissue>
    </source>
</reference>
<name>A0ABD1FEK3_HYPHA</name>
<gene>
    <name evidence="2" type="ORF">ABEB36_000356</name>
</gene>
<evidence type="ECO:0000313" key="2">
    <source>
        <dbReference type="EMBL" id="KAL1516438.1"/>
    </source>
</evidence>
<organism evidence="2 3">
    <name type="scientific">Hypothenemus hampei</name>
    <name type="common">Coffee berry borer</name>
    <dbReference type="NCBI Taxonomy" id="57062"/>
    <lineage>
        <taxon>Eukaryota</taxon>
        <taxon>Metazoa</taxon>
        <taxon>Ecdysozoa</taxon>
        <taxon>Arthropoda</taxon>
        <taxon>Hexapoda</taxon>
        <taxon>Insecta</taxon>
        <taxon>Pterygota</taxon>
        <taxon>Neoptera</taxon>
        <taxon>Endopterygota</taxon>
        <taxon>Coleoptera</taxon>
        <taxon>Polyphaga</taxon>
        <taxon>Cucujiformia</taxon>
        <taxon>Curculionidae</taxon>
        <taxon>Scolytinae</taxon>
        <taxon>Hypothenemus</taxon>
    </lineage>
</organism>
<evidence type="ECO:0000256" key="1">
    <source>
        <dbReference type="SAM" id="MobiDB-lite"/>
    </source>
</evidence>
<evidence type="ECO:0000313" key="3">
    <source>
        <dbReference type="Proteomes" id="UP001566132"/>
    </source>
</evidence>
<feature type="region of interest" description="Disordered" evidence="1">
    <location>
        <begin position="164"/>
        <end position="190"/>
    </location>
</feature>
<dbReference type="AlphaFoldDB" id="A0ABD1FEK3"/>
<sequence>MMASKSTFESYEDFIAYENNVLQFYKLVTNEESEPQIQSPLSDLVKKISRCAESLKDASDIASRAVKDLQNTGVKILKDRSTLPSISFKSNKEASHFCEIATQLDEVAQIDLKNGTVITSFYENVAKMKEDNTHIESTIVAINRSVSEMESLKKVVKDQAQQASGASSFFVDSMPTSSPIQKKNLLEYKS</sequence>
<keyword evidence="3" id="KW-1185">Reference proteome</keyword>
<dbReference type="EMBL" id="JBDJPC010000001">
    <property type="protein sequence ID" value="KAL1516438.1"/>
    <property type="molecule type" value="Genomic_DNA"/>
</dbReference>